<reference evidence="1" key="1">
    <citation type="submission" date="2023-05" db="EMBL/GenBank/DDBJ databases">
        <authorList>
            <consortium name="ELIXIR-Norway"/>
        </authorList>
    </citation>
    <scope>NUCLEOTIDE SEQUENCE</scope>
</reference>
<organism evidence="1 2">
    <name type="scientific">Rangifer tarandus platyrhynchus</name>
    <name type="common">Svalbard reindeer</name>
    <dbReference type="NCBI Taxonomy" id="3082113"/>
    <lineage>
        <taxon>Eukaryota</taxon>
        <taxon>Metazoa</taxon>
        <taxon>Chordata</taxon>
        <taxon>Craniata</taxon>
        <taxon>Vertebrata</taxon>
        <taxon>Euteleostomi</taxon>
        <taxon>Mammalia</taxon>
        <taxon>Eutheria</taxon>
        <taxon>Laurasiatheria</taxon>
        <taxon>Artiodactyla</taxon>
        <taxon>Ruminantia</taxon>
        <taxon>Pecora</taxon>
        <taxon>Cervidae</taxon>
        <taxon>Odocoileinae</taxon>
        <taxon>Rangifer</taxon>
    </lineage>
</organism>
<proteinExistence type="predicted"/>
<dbReference type="EMBL" id="OX596104">
    <property type="protein sequence ID" value="CAN0002398.1"/>
    <property type="molecule type" value="Genomic_DNA"/>
</dbReference>
<reference evidence="1" key="2">
    <citation type="submission" date="2025-03" db="EMBL/GenBank/DDBJ databases">
        <authorList>
            <consortium name="ELIXIR-Norway"/>
            <consortium name="Elixir Norway"/>
        </authorList>
    </citation>
    <scope>NUCLEOTIDE SEQUENCE</scope>
</reference>
<sequence>MSPGKWGCVRVQGGVARVRSGSSRPALLVQTAGPRPQLPREPWPGSRTQRRKLGDILDTGLGQQAWLRAAQARGGWHASHPVQPGLWGPVCSPGGWAGILPGAWLGRPSASRAPPLLF</sequence>
<name>A0AC59YV39_RANTA</name>
<protein>
    <submittedName>
        <fullName evidence="1">Uncharacterized protein</fullName>
    </submittedName>
</protein>
<evidence type="ECO:0000313" key="2">
    <source>
        <dbReference type="Proteomes" id="UP001162501"/>
    </source>
</evidence>
<gene>
    <name evidence="1" type="ORF">MRATA1EN22A_LOCUS10582</name>
</gene>
<accession>A0AC59YV39</accession>
<evidence type="ECO:0000313" key="1">
    <source>
        <dbReference type="EMBL" id="CAN0002398.1"/>
    </source>
</evidence>
<dbReference type="Proteomes" id="UP001162501">
    <property type="component" value="Chromosome 20"/>
</dbReference>